<organism evidence="11 12">
    <name type="scientific">Globicatella sulfidifaciens DSM 15739</name>
    <dbReference type="NCBI Taxonomy" id="1121925"/>
    <lineage>
        <taxon>Bacteria</taxon>
        <taxon>Bacillati</taxon>
        <taxon>Bacillota</taxon>
        <taxon>Bacilli</taxon>
        <taxon>Lactobacillales</taxon>
        <taxon>Aerococcaceae</taxon>
        <taxon>Globicatella</taxon>
    </lineage>
</organism>
<dbReference type="PANTHER" id="PTHR33540">
    <property type="entry name" value="TRNA THREONYLCARBAMOYLADENOSINE BIOSYNTHESIS PROTEIN TSAE"/>
    <property type="match status" value="1"/>
</dbReference>
<evidence type="ECO:0000256" key="6">
    <source>
        <dbReference type="ARBA" id="ARBA00022723"/>
    </source>
</evidence>
<keyword evidence="7" id="KW-0547">Nucleotide-binding</keyword>
<dbReference type="GO" id="GO:0002949">
    <property type="term" value="P:tRNA threonylcarbamoyladenosine modification"/>
    <property type="evidence" value="ECO:0007669"/>
    <property type="project" value="InterPro"/>
</dbReference>
<dbReference type="SUPFAM" id="SSF52540">
    <property type="entry name" value="P-loop containing nucleoside triphosphate hydrolases"/>
    <property type="match status" value="1"/>
</dbReference>
<dbReference type="GO" id="GO:0005524">
    <property type="term" value="F:ATP binding"/>
    <property type="evidence" value="ECO:0007669"/>
    <property type="project" value="UniProtKB-KW"/>
</dbReference>
<keyword evidence="4" id="KW-0963">Cytoplasm</keyword>
<dbReference type="STRING" id="1121925.SAMN02746011_01341"/>
<evidence type="ECO:0000256" key="4">
    <source>
        <dbReference type="ARBA" id="ARBA00022490"/>
    </source>
</evidence>
<keyword evidence="5" id="KW-0819">tRNA processing</keyword>
<dbReference type="OrthoDB" id="9815896at2"/>
<keyword evidence="12" id="KW-1185">Reference proteome</keyword>
<evidence type="ECO:0000256" key="3">
    <source>
        <dbReference type="ARBA" id="ARBA00019010"/>
    </source>
</evidence>
<keyword evidence="9" id="KW-0460">Magnesium</keyword>
<dbReference type="Proteomes" id="UP000189941">
    <property type="component" value="Unassembled WGS sequence"/>
</dbReference>
<comment type="subcellular location">
    <subcellularLocation>
        <location evidence="1">Cytoplasm</location>
    </subcellularLocation>
</comment>
<reference evidence="12" key="1">
    <citation type="submission" date="2017-02" db="EMBL/GenBank/DDBJ databases">
        <authorList>
            <person name="Varghese N."/>
            <person name="Submissions S."/>
        </authorList>
    </citation>
    <scope>NUCLEOTIDE SEQUENCE [LARGE SCALE GENOMIC DNA]</scope>
    <source>
        <strain evidence="12">DSM 15739</strain>
    </source>
</reference>
<evidence type="ECO:0000256" key="9">
    <source>
        <dbReference type="ARBA" id="ARBA00022842"/>
    </source>
</evidence>
<evidence type="ECO:0000256" key="8">
    <source>
        <dbReference type="ARBA" id="ARBA00022840"/>
    </source>
</evidence>
<dbReference type="PANTHER" id="PTHR33540:SF2">
    <property type="entry name" value="TRNA THREONYLCARBAMOYLADENOSINE BIOSYNTHESIS PROTEIN TSAE"/>
    <property type="match status" value="1"/>
</dbReference>
<evidence type="ECO:0000313" key="12">
    <source>
        <dbReference type="Proteomes" id="UP000189941"/>
    </source>
</evidence>
<keyword evidence="6" id="KW-0479">Metal-binding</keyword>
<evidence type="ECO:0000256" key="7">
    <source>
        <dbReference type="ARBA" id="ARBA00022741"/>
    </source>
</evidence>
<proteinExistence type="inferred from homology"/>
<dbReference type="NCBIfam" id="TIGR00150">
    <property type="entry name" value="T6A_YjeE"/>
    <property type="match status" value="1"/>
</dbReference>
<dbReference type="GO" id="GO:0046872">
    <property type="term" value="F:metal ion binding"/>
    <property type="evidence" value="ECO:0007669"/>
    <property type="project" value="UniProtKB-KW"/>
</dbReference>
<evidence type="ECO:0000256" key="10">
    <source>
        <dbReference type="ARBA" id="ARBA00032441"/>
    </source>
</evidence>
<evidence type="ECO:0000256" key="5">
    <source>
        <dbReference type="ARBA" id="ARBA00022694"/>
    </source>
</evidence>
<dbReference type="GO" id="GO:0005737">
    <property type="term" value="C:cytoplasm"/>
    <property type="evidence" value="ECO:0007669"/>
    <property type="project" value="UniProtKB-SubCell"/>
</dbReference>
<keyword evidence="8" id="KW-0067">ATP-binding</keyword>
<accession>A0A1T4M965</accession>
<evidence type="ECO:0000313" key="11">
    <source>
        <dbReference type="EMBL" id="SJZ63244.1"/>
    </source>
</evidence>
<evidence type="ECO:0000256" key="2">
    <source>
        <dbReference type="ARBA" id="ARBA00007599"/>
    </source>
</evidence>
<gene>
    <name evidence="11" type="ORF">SAMN02746011_01341</name>
</gene>
<dbReference type="EMBL" id="FUWO01000011">
    <property type="protein sequence ID" value="SJZ63244.1"/>
    <property type="molecule type" value="Genomic_DNA"/>
</dbReference>
<dbReference type="AlphaFoldDB" id="A0A1T4M965"/>
<name>A0A1T4M965_9LACT</name>
<evidence type="ECO:0000256" key="1">
    <source>
        <dbReference type="ARBA" id="ARBA00004496"/>
    </source>
</evidence>
<dbReference type="Gene3D" id="3.40.50.300">
    <property type="entry name" value="P-loop containing nucleotide triphosphate hydrolases"/>
    <property type="match status" value="1"/>
</dbReference>
<dbReference type="InterPro" id="IPR003442">
    <property type="entry name" value="T6A_TsaE"/>
</dbReference>
<protein>
    <recommendedName>
        <fullName evidence="3">tRNA threonylcarbamoyladenosine biosynthesis protein TsaE</fullName>
    </recommendedName>
    <alternativeName>
        <fullName evidence="10">t(6)A37 threonylcarbamoyladenosine biosynthesis protein TsaE</fullName>
    </alternativeName>
</protein>
<sequence length="155" mass="17910">MHFYIDSVEETQALASKMAPWLNPGMVILLDGPLGSGKTTFTQKVGKELGVKRAIKSPTYTIVKEYPLPNFKLIHIDAYRLEEGGADTIDFDSYLNEPSIIFIEWSEYLYDYLPLNRLRIKFVPQTDPNQREIILMVEGESTEQYQELLEKMEEI</sequence>
<dbReference type="RefSeq" id="WP_078756083.1">
    <property type="nucleotide sequence ID" value="NZ_FUWO01000011.1"/>
</dbReference>
<dbReference type="Pfam" id="PF02367">
    <property type="entry name" value="TsaE"/>
    <property type="match status" value="1"/>
</dbReference>
<dbReference type="InterPro" id="IPR027417">
    <property type="entry name" value="P-loop_NTPase"/>
</dbReference>
<comment type="similarity">
    <text evidence="2">Belongs to the TsaE family.</text>
</comment>